<dbReference type="AlphaFoldDB" id="A0A1H9KYB8"/>
<protein>
    <submittedName>
        <fullName evidence="3">Tetratricopeptide repeat-containing protein</fullName>
    </submittedName>
</protein>
<evidence type="ECO:0000259" key="2">
    <source>
        <dbReference type="Pfam" id="PF08937"/>
    </source>
</evidence>
<dbReference type="Proteomes" id="UP000199233">
    <property type="component" value="Unassembled WGS sequence"/>
</dbReference>
<keyword evidence="1" id="KW-0812">Transmembrane</keyword>
<reference evidence="3 4" key="1">
    <citation type="submission" date="2016-10" db="EMBL/GenBank/DDBJ databases">
        <authorList>
            <person name="de Groot N.N."/>
        </authorList>
    </citation>
    <scope>NUCLEOTIDE SEQUENCE [LARGE SCALE GENOMIC DNA]</scope>
    <source>
        <strain evidence="3 4">DSM 25927</strain>
    </source>
</reference>
<dbReference type="SUPFAM" id="SSF52200">
    <property type="entry name" value="Toll/Interleukin receptor TIR domain"/>
    <property type="match status" value="1"/>
</dbReference>
<dbReference type="Pfam" id="PF08937">
    <property type="entry name" value="ThsB_TIR"/>
    <property type="match status" value="1"/>
</dbReference>
<evidence type="ECO:0000313" key="3">
    <source>
        <dbReference type="EMBL" id="SER04160.1"/>
    </source>
</evidence>
<proteinExistence type="predicted"/>
<dbReference type="OrthoDB" id="7308181at2"/>
<dbReference type="InterPro" id="IPR019734">
    <property type="entry name" value="TPR_rpt"/>
</dbReference>
<sequence length="697" mass="77867">MSEAGDFKYWAFISYSHEDRRWAGWLRRRMERYRLPDKLVGQPCADGPVPSRLYPVFRDRDELSSSSELGPEIERALRASRYLVVICSPYSARSKWVNEEIRYFKSLGRADRVRSFIVGGRPHAGDGDECFAPELLYVRDAGGKRSIEPMAADARSQGDGRDKALLKLIAGLLGLGYDELRRRDLQSRNRRLAGLSIFATLIAALTITLAVAAYIARGAAERSRAQAEDLIGFMLGDLHAKLEPVGRLDVLDAVGERAMRYFSAAAQDGETDATLAARARTLRQIGEIRVQQGHQKLAAQSFAAALELDRKLVQRQPRSAQALFNLGQSEYWTGYAAWLEQDYAGAQAHLLAYRDIALRLVAREPDNSDWQQEVGYAESNLGTLAEARGELDVALQRFSAAHEVSRKLAQRFPDKREYQLANSESLAWLAAVQEKRERYDEAQQLLQQQSEILSRLSNGQPEDMSLKFRLDLALLLLANLQLEHGEARAGLANAERSLQLGGQLQVRDPDNLEWRHALAHSHLLLASAAELAQQLDPAEQQAQQALTLLRRCYEHDSQQLSWRRSYLQAANRLADLQLARGKPAAARQTLETVTGVVAGLKDDNPANLGTALEHALLLRELKPGRDAPDLSTQLTRLQTLAPSRAEPLRLRLAVIDNADLTTITVPSSLQRCDLGRLRLQRFLERHRRGSLLGACSS</sequence>
<dbReference type="InterPro" id="IPR035897">
    <property type="entry name" value="Toll_tir_struct_dom_sf"/>
</dbReference>
<organism evidence="3 4">
    <name type="scientific">Solimonas aquatica</name>
    <dbReference type="NCBI Taxonomy" id="489703"/>
    <lineage>
        <taxon>Bacteria</taxon>
        <taxon>Pseudomonadati</taxon>
        <taxon>Pseudomonadota</taxon>
        <taxon>Gammaproteobacteria</taxon>
        <taxon>Nevskiales</taxon>
        <taxon>Nevskiaceae</taxon>
        <taxon>Solimonas</taxon>
    </lineage>
</organism>
<keyword evidence="4" id="KW-1185">Reference proteome</keyword>
<name>A0A1H9KYB8_9GAMM</name>
<keyword evidence="1" id="KW-0472">Membrane</keyword>
<dbReference type="STRING" id="489703.SAMN04488038_11495"/>
<dbReference type="InterPro" id="IPR015032">
    <property type="entry name" value="ThsB__TIR-like_domain"/>
</dbReference>
<feature type="transmembrane region" description="Helical" evidence="1">
    <location>
        <begin position="192"/>
        <end position="216"/>
    </location>
</feature>
<dbReference type="SMART" id="SM00028">
    <property type="entry name" value="TPR"/>
    <property type="match status" value="4"/>
</dbReference>
<evidence type="ECO:0000256" key="1">
    <source>
        <dbReference type="SAM" id="Phobius"/>
    </source>
</evidence>
<dbReference type="InterPro" id="IPR011990">
    <property type="entry name" value="TPR-like_helical_dom_sf"/>
</dbReference>
<keyword evidence="1" id="KW-1133">Transmembrane helix</keyword>
<evidence type="ECO:0000313" key="4">
    <source>
        <dbReference type="Proteomes" id="UP000199233"/>
    </source>
</evidence>
<dbReference type="EMBL" id="FOFS01000014">
    <property type="protein sequence ID" value="SER04160.1"/>
    <property type="molecule type" value="Genomic_DNA"/>
</dbReference>
<dbReference type="RefSeq" id="WP_093288924.1">
    <property type="nucleotide sequence ID" value="NZ_FOFS01000014.1"/>
</dbReference>
<dbReference type="Gene3D" id="1.25.40.10">
    <property type="entry name" value="Tetratricopeptide repeat domain"/>
    <property type="match status" value="2"/>
</dbReference>
<feature type="domain" description="Thoeris protein ThsB TIR-like" evidence="2">
    <location>
        <begin position="12"/>
        <end position="106"/>
    </location>
</feature>
<accession>A0A1H9KYB8</accession>
<gene>
    <name evidence="3" type="ORF">SAMN04488038_11495</name>
</gene>
<dbReference type="SUPFAM" id="SSF48452">
    <property type="entry name" value="TPR-like"/>
    <property type="match status" value="2"/>
</dbReference>
<dbReference type="Gene3D" id="3.40.50.10140">
    <property type="entry name" value="Toll/interleukin-1 receptor homology (TIR) domain"/>
    <property type="match status" value="1"/>
</dbReference>